<keyword evidence="2" id="KW-0805">Transcription regulation</keyword>
<accession>A0A8H4ZQ19</accession>
<name>A0A8H4ZQ19_9HYPO</name>
<dbReference type="CDD" id="cd00067">
    <property type="entry name" value="GAL4"/>
    <property type="match status" value="1"/>
</dbReference>
<sequence length="1157" mass="129589">MKLLALTFAMAAFAASKTVPLHPPTAETLINQALAALGGEKAIAGIEGITYHSPNLMQSYNLGKADTAVAISGSQNVSFSYASHQLTQRIDRTFKPSEYWYWASARLDEFDYSLVVRGGKDGFACYVRGNNQIWLPANLTSGYVDAALAEFLVQQGNVFSPKLLLEMKAHQGVEAIEVFINGIKTPAVYDPVLEITIIFDASSHLPHIIRTEENHMIYGPSTNDLYLSQYKAIEGIKFPHTFQTVYNSTTQKLDATLGEFIVEEITINPRFPKDYFNGLSDGKGFFPKEAPKKTEGLSHAHILEFSSNMLWSGPGSGISNNSVDSIKHKNIVPGLPNAHWLIVNDDFLGVKQFVIEFEDHVIVGDAPPQWTKQVIEWIDKNIDKPIKYLWPTHHHRDHSGGAADYVKIGAKLIVPEIAASYWSSIPGAELITFKWEMREWLGQLDKDGLPESAYVLPTHGQISQVSELIEHTDYVYAPKTIGDWKNGGALCKGKRSTNAMSAAEVTAEARLNRTCEGCRRRKIKCISDPSNSRPSPEKCNRCKRLDIECIFNAPATRKRRRRNETRIHELEQKLEEVQRAVATGGQRALCIPPTSESSITPASTQDSFPSIGHISTPSSSQSASYRTTSEPPTNGDAVSQGIVEESLADELYTKFFTDLLPHYPLILPDAPLSWQTLQQDRPALFRAILATSSSSLRPELWTPLFRDAERYVMEEAMIYGRKPIDLIQAALVLVTWSHPPDKFQHLNFGQFINIAAAIVIDLQSSNDGRYQIPSSDPQVLYSKEYLETARAFSSCYFLCSGIAMSFRRPSTLHYGPWVQECINILDSPASSHIGDRRLAAWISLQRLVEESLAIARVGSDESSGSNHSDPRRRFILQGCLESVKDWRRNLPAEVMTLTLDIHYHVILLNLYEPGLYQNHEFRDFRPPYTINTLLSTNAFAPDSPDYVEARKECLGVARNLIQLFLQFSPETLQQVPVIVFTRLMYAAVMIIKLEVFDKPTMDRATVSEAGRISPLDLISLVIEKLKLAADEGRFSIPTTFHAVLGRLQSRCIDSYWRLAMGQNEMNETIKPLMNLRVQESSKEKQVIPPEVHRGCPMPQQQVLGLDYLSQTQPTEHSLFLDPSMSLDNCFSDAAASAGVEVLWNNFFTEELLRPGTE</sequence>
<dbReference type="CDD" id="cd12148">
    <property type="entry name" value="fungal_TF_MHR"/>
    <property type="match status" value="1"/>
</dbReference>
<keyword evidence="8" id="KW-0732">Signal</keyword>
<dbReference type="Gene3D" id="4.10.240.10">
    <property type="entry name" value="Zn(2)-C6 fungal-type DNA-binding domain"/>
    <property type="match status" value="1"/>
</dbReference>
<comment type="subcellular location">
    <subcellularLocation>
        <location evidence="1">Nucleus</location>
    </subcellularLocation>
</comment>
<evidence type="ECO:0000256" key="4">
    <source>
        <dbReference type="ARBA" id="ARBA00023163"/>
    </source>
</evidence>
<feature type="compositionally biased region" description="Low complexity" evidence="7">
    <location>
        <begin position="615"/>
        <end position="629"/>
    </location>
</feature>
<evidence type="ECO:0000256" key="3">
    <source>
        <dbReference type="ARBA" id="ARBA00023125"/>
    </source>
</evidence>
<keyword evidence="5" id="KW-0539">Nucleus</keyword>
<keyword evidence="4" id="KW-0804">Transcription</keyword>
<dbReference type="Gene3D" id="3.60.15.10">
    <property type="entry name" value="Ribonuclease Z/Hydroxyacylglutathione hydrolase-like"/>
    <property type="match status" value="1"/>
</dbReference>
<feature type="signal peptide" evidence="8">
    <location>
        <begin position="1"/>
        <end position="16"/>
    </location>
</feature>
<feature type="coiled-coil region" evidence="6">
    <location>
        <begin position="560"/>
        <end position="587"/>
    </location>
</feature>
<dbReference type="SUPFAM" id="SSF57701">
    <property type="entry name" value="Zn2/Cys6 DNA-binding domain"/>
    <property type="match status" value="1"/>
</dbReference>
<evidence type="ECO:0000256" key="2">
    <source>
        <dbReference type="ARBA" id="ARBA00023015"/>
    </source>
</evidence>
<dbReference type="InterPro" id="IPR036864">
    <property type="entry name" value="Zn2-C6_fun-type_DNA-bd_sf"/>
</dbReference>
<dbReference type="InterPro" id="IPR051089">
    <property type="entry name" value="prtT"/>
</dbReference>
<evidence type="ECO:0000313" key="10">
    <source>
        <dbReference type="EMBL" id="KAF5250707.1"/>
    </source>
</evidence>
<dbReference type="Proteomes" id="UP000573603">
    <property type="component" value="Unassembled WGS sequence"/>
</dbReference>
<evidence type="ECO:0000256" key="1">
    <source>
        <dbReference type="ARBA" id="ARBA00004123"/>
    </source>
</evidence>
<dbReference type="EMBL" id="JABEVY010000086">
    <property type="protein sequence ID" value="KAF5250707.1"/>
    <property type="molecule type" value="Genomic_DNA"/>
</dbReference>
<dbReference type="AlphaFoldDB" id="A0A8H4ZQ19"/>
<feature type="compositionally biased region" description="Polar residues" evidence="7">
    <location>
        <begin position="594"/>
        <end position="608"/>
    </location>
</feature>
<organism evidence="10 11">
    <name type="scientific">Fusarium anthophilum</name>
    <dbReference type="NCBI Taxonomy" id="48485"/>
    <lineage>
        <taxon>Eukaryota</taxon>
        <taxon>Fungi</taxon>
        <taxon>Dikarya</taxon>
        <taxon>Ascomycota</taxon>
        <taxon>Pezizomycotina</taxon>
        <taxon>Sordariomycetes</taxon>
        <taxon>Hypocreomycetidae</taxon>
        <taxon>Hypocreales</taxon>
        <taxon>Nectriaceae</taxon>
        <taxon>Fusarium</taxon>
        <taxon>Fusarium fujikuroi species complex</taxon>
    </lineage>
</organism>
<proteinExistence type="predicted"/>
<evidence type="ECO:0000256" key="7">
    <source>
        <dbReference type="SAM" id="MobiDB-lite"/>
    </source>
</evidence>
<dbReference type="PANTHER" id="PTHR31845">
    <property type="entry name" value="FINGER DOMAIN PROTEIN, PUTATIVE-RELATED"/>
    <property type="match status" value="1"/>
</dbReference>
<dbReference type="SMART" id="SM00066">
    <property type="entry name" value="GAL4"/>
    <property type="match status" value="1"/>
</dbReference>
<dbReference type="SUPFAM" id="SSF56281">
    <property type="entry name" value="Metallo-hydrolase/oxidoreductase"/>
    <property type="match status" value="1"/>
</dbReference>
<dbReference type="PROSITE" id="PS50048">
    <property type="entry name" value="ZN2_CY6_FUNGAL_2"/>
    <property type="match status" value="1"/>
</dbReference>
<feature type="domain" description="Zn(2)-C6 fungal-type" evidence="9">
    <location>
        <begin position="514"/>
        <end position="551"/>
    </location>
</feature>
<protein>
    <recommendedName>
        <fullName evidence="9">Zn(2)-C6 fungal-type domain-containing protein</fullName>
    </recommendedName>
</protein>
<evidence type="ECO:0000256" key="8">
    <source>
        <dbReference type="SAM" id="SignalP"/>
    </source>
</evidence>
<dbReference type="GO" id="GO:0000981">
    <property type="term" value="F:DNA-binding transcription factor activity, RNA polymerase II-specific"/>
    <property type="evidence" value="ECO:0007669"/>
    <property type="project" value="InterPro"/>
</dbReference>
<keyword evidence="11" id="KW-1185">Reference proteome</keyword>
<evidence type="ECO:0000256" key="6">
    <source>
        <dbReference type="SAM" id="Coils"/>
    </source>
</evidence>
<dbReference type="GO" id="GO:0008270">
    <property type="term" value="F:zinc ion binding"/>
    <property type="evidence" value="ECO:0007669"/>
    <property type="project" value="InterPro"/>
</dbReference>
<keyword evidence="3" id="KW-0238">DNA-binding</keyword>
<dbReference type="InterPro" id="IPR036866">
    <property type="entry name" value="RibonucZ/Hydroxyglut_hydro"/>
</dbReference>
<keyword evidence="6" id="KW-0175">Coiled coil</keyword>
<evidence type="ECO:0000256" key="5">
    <source>
        <dbReference type="ARBA" id="ARBA00023242"/>
    </source>
</evidence>
<evidence type="ECO:0000259" key="9">
    <source>
        <dbReference type="PROSITE" id="PS50048"/>
    </source>
</evidence>
<dbReference type="GO" id="GO:0000976">
    <property type="term" value="F:transcription cis-regulatory region binding"/>
    <property type="evidence" value="ECO:0007669"/>
    <property type="project" value="TreeGrafter"/>
</dbReference>
<reference evidence="10 11" key="1">
    <citation type="journal article" date="2020" name="BMC Genomics">
        <title>Correction to: Identification and distribution of gene clusters required for synthesis of sphingolipid metabolism inhibitors in diverse species of the filamentous fungus Fusarium.</title>
        <authorList>
            <person name="Kim H.S."/>
            <person name="Lohmar J.M."/>
            <person name="Busman M."/>
            <person name="Brown D.W."/>
            <person name="Naumann T.A."/>
            <person name="Divon H.H."/>
            <person name="Lysoe E."/>
            <person name="Uhlig S."/>
            <person name="Proctor R.H."/>
        </authorList>
    </citation>
    <scope>NUCLEOTIDE SEQUENCE [LARGE SCALE GENOMIC DNA]</scope>
    <source>
        <strain evidence="10 11">NRRL 25214</strain>
    </source>
</reference>
<dbReference type="InterPro" id="IPR001138">
    <property type="entry name" value="Zn2Cys6_DnaBD"/>
</dbReference>
<comment type="caution">
    <text evidence="10">The sequence shown here is derived from an EMBL/GenBank/DDBJ whole genome shotgun (WGS) entry which is preliminary data.</text>
</comment>
<dbReference type="GO" id="GO:0005634">
    <property type="term" value="C:nucleus"/>
    <property type="evidence" value="ECO:0007669"/>
    <property type="project" value="UniProtKB-SubCell"/>
</dbReference>
<dbReference type="PANTHER" id="PTHR31845:SF10">
    <property type="entry name" value="ZN(II)2CYS6 TRANSCRIPTION FACTOR (EUROFUNG)"/>
    <property type="match status" value="1"/>
</dbReference>
<feature type="region of interest" description="Disordered" evidence="7">
    <location>
        <begin position="590"/>
        <end position="638"/>
    </location>
</feature>
<gene>
    <name evidence="10" type="ORF">FANTH_4150</name>
</gene>
<evidence type="ECO:0000313" key="11">
    <source>
        <dbReference type="Proteomes" id="UP000573603"/>
    </source>
</evidence>
<feature type="chain" id="PRO_5034872943" description="Zn(2)-C6 fungal-type domain-containing protein" evidence="8">
    <location>
        <begin position="17"/>
        <end position="1157"/>
    </location>
</feature>